<evidence type="ECO:0000256" key="1">
    <source>
        <dbReference type="SAM" id="Phobius"/>
    </source>
</evidence>
<gene>
    <name evidence="2" type="ORF">EI555_003489</name>
</gene>
<keyword evidence="1" id="KW-1133">Transmembrane helix</keyword>
<evidence type="ECO:0000313" key="3">
    <source>
        <dbReference type="Proteomes" id="UP000308365"/>
    </source>
</evidence>
<reference evidence="3" key="1">
    <citation type="journal article" date="2019" name="IScience">
        <title>Narwhal Genome Reveals Long-Term Low Genetic Diversity despite Current Large Abundance Size.</title>
        <authorList>
            <person name="Westbury M.V."/>
            <person name="Petersen B."/>
            <person name="Garde E."/>
            <person name="Heide-Jorgensen M.P."/>
            <person name="Lorenzen E.D."/>
        </authorList>
    </citation>
    <scope>NUCLEOTIDE SEQUENCE [LARGE SCALE GENOMIC DNA]</scope>
</reference>
<keyword evidence="1" id="KW-0472">Membrane</keyword>
<evidence type="ECO:0000313" key="2">
    <source>
        <dbReference type="EMBL" id="TKC36566.1"/>
    </source>
</evidence>
<name>A0A4U1ELA0_MONMO</name>
<sequence>MARGDAPQDRRVGDRMGCYFQGRLAGANGTTETLGTNHTSPADTFNFNNWVTLLSQLPLLLFTLLNSFLYQW</sequence>
<dbReference type="EMBL" id="RWIC01001277">
    <property type="protein sequence ID" value="TKC36566.1"/>
    <property type="molecule type" value="Genomic_DNA"/>
</dbReference>
<feature type="transmembrane region" description="Helical" evidence="1">
    <location>
        <begin position="50"/>
        <end position="70"/>
    </location>
</feature>
<organism evidence="2 3">
    <name type="scientific">Monodon monoceros</name>
    <name type="common">Narwhal</name>
    <name type="synonym">Ceratodon monodon</name>
    <dbReference type="NCBI Taxonomy" id="40151"/>
    <lineage>
        <taxon>Eukaryota</taxon>
        <taxon>Metazoa</taxon>
        <taxon>Chordata</taxon>
        <taxon>Craniata</taxon>
        <taxon>Vertebrata</taxon>
        <taxon>Euteleostomi</taxon>
        <taxon>Mammalia</taxon>
        <taxon>Eutheria</taxon>
        <taxon>Laurasiatheria</taxon>
        <taxon>Artiodactyla</taxon>
        <taxon>Whippomorpha</taxon>
        <taxon>Cetacea</taxon>
        <taxon>Odontoceti</taxon>
        <taxon>Monodontidae</taxon>
        <taxon>Monodon</taxon>
    </lineage>
</organism>
<proteinExistence type="predicted"/>
<protein>
    <submittedName>
        <fullName evidence="2">Uncharacterized protein</fullName>
    </submittedName>
</protein>
<dbReference type="Proteomes" id="UP000308365">
    <property type="component" value="Unassembled WGS sequence"/>
</dbReference>
<accession>A0A4U1ELA0</accession>
<comment type="caution">
    <text evidence="2">The sequence shown here is derived from an EMBL/GenBank/DDBJ whole genome shotgun (WGS) entry which is preliminary data.</text>
</comment>
<keyword evidence="1" id="KW-0812">Transmembrane</keyword>
<dbReference type="AlphaFoldDB" id="A0A4U1ELA0"/>